<name>A0A251QCN2_PRUPE</name>
<dbReference type="EMBL" id="CM007652">
    <property type="protein sequence ID" value="ONI21606.1"/>
    <property type="molecule type" value="Genomic_DNA"/>
</dbReference>
<gene>
    <name evidence="1" type="ORF">PRUPE_2G075300</name>
</gene>
<sequence length="83" mass="9084">MHAINIQSLIIIPSGRPHHYHNHYGSEAIIVLLLLGAKLEGCLCKISLRIESISFVLLGVWGPTPTSSLRPTALILSLCRLCL</sequence>
<evidence type="ECO:0000313" key="2">
    <source>
        <dbReference type="Proteomes" id="UP000006882"/>
    </source>
</evidence>
<proteinExistence type="predicted"/>
<dbReference type="Proteomes" id="UP000006882">
    <property type="component" value="Chromosome G2"/>
</dbReference>
<accession>A0A251QCN2</accession>
<organism evidence="1 2">
    <name type="scientific">Prunus persica</name>
    <name type="common">Peach</name>
    <name type="synonym">Amygdalus persica</name>
    <dbReference type="NCBI Taxonomy" id="3760"/>
    <lineage>
        <taxon>Eukaryota</taxon>
        <taxon>Viridiplantae</taxon>
        <taxon>Streptophyta</taxon>
        <taxon>Embryophyta</taxon>
        <taxon>Tracheophyta</taxon>
        <taxon>Spermatophyta</taxon>
        <taxon>Magnoliopsida</taxon>
        <taxon>eudicotyledons</taxon>
        <taxon>Gunneridae</taxon>
        <taxon>Pentapetalae</taxon>
        <taxon>rosids</taxon>
        <taxon>fabids</taxon>
        <taxon>Rosales</taxon>
        <taxon>Rosaceae</taxon>
        <taxon>Amygdaloideae</taxon>
        <taxon>Amygdaleae</taxon>
        <taxon>Prunus</taxon>
    </lineage>
</organism>
<protein>
    <submittedName>
        <fullName evidence="1">Uncharacterized protein</fullName>
    </submittedName>
</protein>
<dbReference type="AlphaFoldDB" id="A0A251QCN2"/>
<reference evidence="1 2" key="1">
    <citation type="journal article" date="2013" name="Nat. Genet.">
        <title>The high-quality draft genome of peach (Prunus persica) identifies unique patterns of genetic diversity, domestication and genome evolution.</title>
        <authorList>
            <consortium name="International Peach Genome Initiative"/>
            <person name="Verde I."/>
            <person name="Abbott A.G."/>
            <person name="Scalabrin S."/>
            <person name="Jung S."/>
            <person name="Shu S."/>
            <person name="Marroni F."/>
            <person name="Zhebentyayeva T."/>
            <person name="Dettori M.T."/>
            <person name="Grimwood J."/>
            <person name="Cattonaro F."/>
            <person name="Zuccolo A."/>
            <person name="Rossini L."/>
            <person name="Jenkins J."/>
            <person name="Vendramin E."/>
            <person name="Meisel L.A."/>
            <person name="Decroocq V."/>
            <person name="Sosinski B."/>
            <person name="Prochnik S."/>
            <person name="Mitros T."/>
            <person name="Policriti A."/>
            <person name="Cipriani G."/>
            <person name="Dondini L."/>
            <person name="Ficklin S."/>
            <person name="Goodstein D.M."/>
            <person name="Xuan P."/>
            <person name="Del Fabbro C."/>
            <person name="Aramini V."/>
            <person name="Copetti D."/>
            <person name="Gonzalez S."/>
            <person name="Horner D.S."/>
            <person name="Falchi R."/>
            <person name="Lucas S."/>
            <person name="Mica E."/>
            <person name="Maldonado J."/>
            <person name="Lazzari B."/>
            <person name="Bielenberg D."/>
            <person name="Pirona R."/>
            <person name="Miculan M."/>
            <person name="Barakat A."/>
            <person name="Testolin R."/>
            <person name="Stella A."/>
            <person name="Tartarini S."/>
            <person name="Tonutti P."/>
            <person name="Arus P."/>
            <person name="Orellana A."/>
            <person name="Wells C."/>
            <person name="Main D."/>
            <person name="Vizzotto G."/>
            <person name="Silva H."/>
            <person name="Salamini F."/>
            <person name="Schmutz J."/>
            <person name="Morgante M."/>
            <person name="Rokhsar D.S."/>
        </authorList>
    </citation>
    <scope>NUCLEOTIDE SEQUENCE [LARGE SCALE GENOMIC DNA]</scope>
    <source>
        <strain evidence="2">cv. Nemared</strain>
    </source>
</reference>
<keyword evidence="2" id="KW-1185">Reference proteome</keyword>
<dbReference type="Gramene" id="ONI21606">
    <property type="protein sequence ID" value="ONI21606"/>
    <property type="gene ID" value="PRUPE_2G075300"/>
</dbReference>
<evidence type="ECO:0000313" key="1">
    <source>
        <dbReference type="EMBL" id="ONI21606.1"/>
    </source>
</evidence>